<reference evidence="1 2" key="1">
    <citation type="journal article" date="2008" name="Int. J. Syst. Evol. Microbiol.">
        <title>Amphritea japonica sp. nov. and Amphritea balenae sp. nov., isolated from the sediment adjacent to sperm whale carcasses off Kagoshima, Japan.</title>
        <authorList>
            <person name="Miyazaki M."/>
            <person name="Nogi Y."/>
            <person name="Fujiwara Y."/>
            <person name="Kawato M."/>
            <person name="Nagahama T."/>
            <person name="Kubokawa K."/>
            <person name="Horikoshi K."/>
        </authorList>
    </citation>
    <scope>NUCLEOTIDE SEQUENCE [LARGE SCALE GENOMIC DNA]</scope>
    <source>
        <strain evidence="1 2">ATCC BAA-1530</strain>
    </source>
</reference>
<accession>A0A7R6PIK8</accession>
<gene>
    <name evidence="1" type="ORF">AMJAP_0501</name>
</gene>
<dbReference type="Proteomes" id="UP000595663">
    <property type="component" value="Chromosome"/>
</dbReference>
<dbReference type="AlphaFoldDB" id="A0A7R6PIK8"/>
<evidence type="ECO:0000313" key="2">
    <source>
        <dbReference type="Proteomes" id="UP000595663"/>
    </source>
</evidence>
<name>A0A7R6PIK8_9GAMM</name>
<dbReference type="Gene3D" id="3.40.50.300">
    <property type="entry name" value="P-loop containing nucleotide triphosphate hydrolases"/>
    <property type="match status" value="1"/>
</dbReference>
<keyword evidence="2" id="KW-1185">Reference proteome</keyword>
<dbReference type="InterPro" id="IPR027417">
    <property type="entry name" value="P-loop_NTPase"/>
</dbReference>
<dbReference type="EMBL" id="AP014545">
    <property type="protein sequence ID" value="BBB25100.1"/>
    <property type="molecule type" value="Genomic_DNA"/>
</dbReference>
<protein>
    <recommendedName>
        <fullName evidence="3">Sulfotransferase family protein</fullName>
    </recommendedName>
</protein>
<dbReference type="RefSeq" id="WP_019620721.1">
    <property type="nucleotide sequence ID" value="NZ_AP014545.1"/>
</dbReference>
<organism evidence="1 2">
    <name type="scientific">Amphritea japonica ATCC BAA-1530</name>
    <dbReference type="NCBI Taxonomy" id="1278309"/>
    <lineage>
        <taxon>Bacteria</taxon>
        <taxon>Pseudomonadati</taxon>
        <taxon>Pseudomonadota</taxon>
        <taxon>Gammaproteobacteria</taxon>
        <taxon>Oceanospirillales</taxon>
        <taxon>Oceanospirillaceae</taxon>
        <taxon>Amphritea</taxon>
    </lineage>
</organism>
<dbReference type="KEGG" id="ajp:AMJAP_0501"/>
<proteinExistence type="predicted"/>
<evidence type="ECO:0008006" key="3">
    <source>
        <dbReference type="Google" id="ProtNLM"/>
    </source>
</evidence>
<sequence>MKTILLHYHLFKNAGTSLDASLKENFSEKNGEWVTKEFPGQPALNRAQLKQWIIDNPQAICFSTHTAIFPVPKIDTVKIFPIIFMRHPIDRIASAYAFERKQGGDGFGSVLARSTNLSGYIETRLSLANDRQCRNFHMQRFASMFGAKLGDEFVRAKKAIAELPFVGCVERYSESLERLERLLGSEGVCIELNPVERNVSRNIKKSLDDRLNDIRKEIGDEVYSKLELANSEDKKLYDCLLGVE</sequence>
<evidence type="ECO:0000313" key="1">
    <source>
        <dbReference type="EMBL" id="BBB25100.1"/>
    </source>
</evidence>
<dbReference type="OrthoDB" id="5734415at2"/>
<dbReference type="SUPFAM" id="SSF52540">
    <property type="entry name" value="P-loop containing nucleoside triphosphate hydrolases"/>
    <property type="match status" value="1"/>
</dbReference>